<feature type="transmembrane region" description="Helical" evidence="2">
    <location>
        <begin position="51"/>
        <end position="78"/>
    </location>
</feature>
<feature type="transmembrane region" description="Helical" evidence="2">
    <location>
        <begin position="325"/>
        <end position="349"/>
    </location>
</feature>
<accession>A0A7Y8KGZ3</accession>
<dbReference type="AlphaFoldDB" id="A0A7Y8KGZ3"/>
<protein>
    <submittedName>
        <fullName evidence="3">MATE family efflux transporter</fullName>
    </submittedName>
</protein>
<evidence type="ECO:0000256" key="1">
    <source>
        <dbReference type="ARBA" id="ARBA00022448"/>
    </source>
</evidence>
<dbReference type="NCBIfam" id="TIGR00797">
    <property type="entry name" value="matE"/>
    <property type="match status" value="1"/>
</dbReference>
<proteinExistence type="predicted"/>
<dbReference type="GO" id="GO:0005886">
    <property type="term" value="C:plasma membrane"/>
    <property type="evidence" value="ECO:0007669"/>
    <property type="project" value="TreeGrafter"/>
</dbReference>
<name>A0A7Y8KGZ3_9PSED</name>
<gene>
    <name evidence="3" type="ORF">HX893_09535</name>
</gene>
<evidence type="ECO:0000313" key="4">
    <source>
        <dbReference type="Proteomes" id="UP000585226"/>
    </source>
</evidence>
<dbReference type="CDD" id="cd13131">
    <property type="entry name" value="MATE_NorM_like"/>
    <property type="match status" value="1"/>
</dbReference>
<feature type="transmembrane region" description="Helical" evidence="2">
    <location>
        <begin position="198"/>
        <end position="221"/>
    </location>
</feature>
<feature type="transmembrane region" description="Helical" evidence="2">
    <location>
        <begin position="99"/>
        <end position="120"/>
    </location>
</feature>
<dbReference type="EMBL" id="JACASD010000021">
    <property type="protein sequence ID" value="NWE88374.1"/>
    <property type="molecule type" value="Genomic_DNA"/>
</dbReference>
<dbReference type="PANTHER" id="PTHR43298:SF2">
    <property type="entry name" value="FMN_FAD EXPORTER YEEO-RELATED"/>
    <property type="match status" value="1"/>
</dbReference>
<organism evidence="3 4">
    <name type="scientific">Pseudomonas reactans</name>
    <dbReference type="NCBI Taxonomy" id="117680"/>
    <lineage>
        <taxon>Bacteria</taxon>
        <taxon>Pseudomonadati</taxon>
        <taxon>Pseudomonadota</taxon>
        <taxon>Gammaproteobacteria</taxon>
        <taxon>Pseudomonadales</taxon>
        <taxon>Pseudomonadaceae</taxon>
        <taxon>Pseudomonas</taxon>
    </lineage>
</organism>
<dbReference type="GO" id="GO:0042910">
    <property type="term" value="F:xenobiotic transmembrane transporter activity"/>
    <property type="evidence" value="ECO:0007669"/>
    <property type="project" value="InterPro"/>
</dbReference>
<keyword evidence="2" id="KW-1133">Transmembrane helix</keyword>
<evidence type="ECO:0000256" key="2">
    <source>
        <dbReference type="SAM" id="Phobius"/>
    </source>
</evidence>
<feature type="transmembrane region" description="Helical" evidence="2">
    <location>
        <begin position="169"/>
        <end position="186"/>
    </location>
</feature>
<feature type="transmembrane region" description="Helical" evidence="2">
    <location>
        <begin position="140"/>
        <end position="157"/>
    </location>
</feature>
<comment type="caution">
    <text evidence="3">The sequence shown here is derived from an EMBL/GenBank/DDBJ whole genome shotgun (WGS) entry which is preliminary data.</text>
</comment>
<dbReference type="RefSeq" id="WP_177110961.1">
    <property type="nucleotide sequence ID" value="NZ_JACASD010000021.1"/>
</dbReference>
<feature type="transmembrane region" description="Helical" evidence="2">
    <location>
        <begin position="355"/>
        <end position="373"/>
    </location>
</feature>
<feature type="transmembrane region" description="Helical" evidence="2">
    <location>
        <begin position="242"/>
        <end position="271"/>
    </location>
</feature>
<feature type="transmembrane region" description="Helical" evidence="2">
    <location>
        <begin position="21"/>
        <end position="39"/>
    </location>
</feature>
<dbReference type="Proteomes" id="UP000585226">
    <property type="component" value="Unassembled WGS sequence"/>
</dbReference>
<reference evidence="3 4" key="1">
    <citation type="submission" date="2020-04" db="EMBL/GenBank/DDBJ databases">
        <title>Molecular characterization of pseudomonads from Agaricus bisporus reveal novel blotch 2 pathogens in Western Europe.</title>
        <authorList>
            <person name="Taparia T."/>
            <person name="Krijger M."/>
            <person name="Haynes E."/>
            <person name="Elpinstone J.G."/>
            <person name="Noble R."/>
            <person name="Van Der Wolf J."/>
        </authorList>
    </citation>
    <scope>NUCLEOTIDE SEQUENCE [LARGE SCALE GENOMIC DNA]</scope>
    <source>
        <strain evidence="3 4">P8021</strain>
    </source>
</reference>
<keyword evidence="1" id="KW-0813">Transport</keyword>
<keyword evidence="2" id="KW-0472">Membrane</keyword>
<feature type="transmembrane region" description="Helical" evidence="2">
    <location>
        <begin position="423"/>
        <end position="441"/>
    </location>
</feature>
<evidence type="ECO:0000313" key="3">
    <source>
        <dbReference type="EMBL" id="NWE88374.1"/>
    </source>
</evidence>
<dbReference type="Pfam" id="PF01554">
    <property type="entry name" value="MatE"/>
    <property type="match status" value="2"/>
</dbReference>
<dbReference type="PANTHER" id="PTHR43298">
    <property type="entry name" value="MULTIDRUG RESISTANCE PROTEIN NORM-RELATED"/>
    <property type="match status" value="1"/>
</dbReference>
<keyword evidence="2" id="KW-0812">Transmembrane</keyword>
<dbReference type="GO" id="GO:0015297">
    <property type="term" value="F:antiporter activity"/>
    <property type="evidence" value="ECO:0007669"/>
    <property type="project" value="InterPro"/>
</dbReference>
<dbReference type="InterPro" id="IPR050222">
    <property type="entry name" value="MATE_MdtK"/>
</dbReference>
<dbReference type="InterPro" id="IPR002528">
    <property type="entry name" value="MATE_fam"/>
</dbReference>
<sequence length="457" mass="48679">MSAKRSPFNRAYFQEVSTTTRLVLPLLVGHVSVGLIALVDNVIAGHHGTLTLAAVTLGTALLWLPMLVPIGTLIALTAQVAKLSGAGREAEIGTVFRQALWLALGMGGLMFLFLSMAPHWLETAGIAAEVIPQTQAFLSAVRWGSPALSVFFCMRYLSEGMRWMRPTMVFGFGGLCVLAPLGYGLTHGKWGFPELGAQGLGIASASMMWLQAILFALYLWYTPRFAHLRLFQRFDWPNLAQLRQLLGVGLPIGIAILMQGGLFIATSLLIGQLGAVSLAAHQIAVNVAQVCFMVPVAVAEATTVRVGHALGLGDRSGIRRAATAGYGIVCVTQLLSAGVLLFAPVAIAQLYTRDAAVIALASTLLLYAALLQLPDGLQMLASGALRGLQDTRVPMMIAVISYWVIGMPLGAWLGLGLGWGPQGMWVGLISALSLAMVLMGWRFHSSSRPDSSSQSML</sequence>
<feature type="transmembrane region" description="Helical" evidence="2">
    <location>
        <begin position="393"/>
        <end position="417"/>
    </location>
</feature>